<dbReference type="Proteomes" id="UP000401717">
    <property type="component" value="Unassembled WGS sequence"/>
</dbReference>
<reference evidence="2" key="3">
    <citation type="submission" date="2021-08" db="EMBL/GenBank/DDBJ databases">
        <authorList>
            <person name="Tani A."/>
            <person name="Ola A."/>
            <person name="Ogura Y."/>
            <person name="Katsura K."/>
            <person name="Hayashi T."/>
        </authorList>
    </citation>
    <scope>NUCLEOTIDE SEQUENCE</scope>
    <source>
        <strain evidence="2">DSM 22415</strain>
    </source>
</reference>
<organism evidence="3 4">
    <name type="scientific">Methylobacterium dankookense</name>
    <dbReference type="NCBI Taxonomy" id="560405"/>
    <lineage>
        <taxon>Bacteria</taxon>
        <taxon>Pseudomonadati</taxon>
        <taxon>Pseudomonadota</taxon>
        <taxon>Alphaproteobacteria</taxon>
        <taxon>Hyphomicrobiales</taxon>
        <taxon>Methylobacteriaceae</taxon>
        <taxon>Methylobacterium</taxon>
    </lineage>
</organism>
<sequence length="131" mass="14215">MRYVLLLLPFLIPATVDLTAAASSGSLAAGTYQRKGVYSQRAKIAFTAAPDQFAGSFYTSTSGCVGEVGMTGRSVNSTEILFTKKDEVGGTCRIRVKFDPNFRSAKMSEDGCMFWHGTSCDFEGTLTRTKR</sequence>
<dbReference type="Proteomes" id="UP001055303">
    <property type="component" value="Unassembled WGS sequence"/>
</dbReference>
<dbReference type="EMBL" id="BPQI01000102">
    <property type="protein sequence ID" value="GJD57448.1"/>
    <property type="molecule type" value="Genomic_DNA"/>
</dbReference>
<name>A0A564FU12_9HYPH</name>
<feature type="chain" id="PRO_5021747126" evidence="1">
    <location>
        <begin position="29"/>
        <end position="131"/>
    </location>
</feature>
<evidence type="ECO:0000313" key="5">
    <source>
        <dbReference type="Proteomes" id="UP001055303"/>
    </source>
</evidence>
<dbReference type="EMBL" id="CABFVH010000003">
    <property type="protein sequence ID" value="VUF11256.1"/>
    <property type="molecule type" value="Genomic_DNA"/>
</dbReference>
<gene>
    <name evidence="2" type="ORF">IFDJLNFL_3349</name>
    <name evidence="3" type="ORF">MTDSW087_00933</name>
</gene>
<protein>
    <submittedName>
        <fullName evidence="3">Uncharacterized protein</fullName>
    </submittedName>
</protein>
<reference evidence="3 4" key="1">
    <citation type="submission" date="2019-06" db="EMBL/GenBank/DDBJ databases">
        <authorList>
            <person name="Rodrigo-Torres L."/>
            <person name="Arahal R. D."/>
            <person name="Lucena T."/>
        </authorList>
    </citation>
    <scope>NUCLEOTIDE SEQUENCE [LARGE SCALE GENOMIC DNA]</scope>
    <source>
        <strain evidence="3 4">SW08-7</strain>
    </source>
</reference>
<proteinExistence type="predicted"/>
<reference evidence="2" key="2">
    <citation type="journal article" date="2021" name="Front. Microbiol.">
        <title>Comprehensive Comparative Genomics and Phenotyping of Methylobacterium Species.</title>
        <authorList>
            <person name="Alessa O."/>
            <person name="Ogura Y."/>
            <person name="Fujitani Y."/>
            <person name="Takami H."/>
            <person name="Hayashi T."/>
            <person name="Sahin N."/>
            <person name="Tani A."/>
        </authorList>
    </citation>
    <scope>NUCLEOTIDE SEQUENCE</scope>
    <source>
        <strain evidence="2">DSM 22415</strain>
    </source>
</reference>
<feature type="signal peptide" evidence="1">
    <location>
        <begin position="1"/>
        <end position="28"/>
    </location>
</feature>
<evidence type="ECO:0000313" key="4">
    <source>
        <dbReference type="Proteomes" id="UP000401717"/>
    </source>
</evidence>
<keyword evidence="1" id="KW-0732">Signal</keyword>
<evidence type="ECO:0000313" key="2">
    <source>
        <dbReference type="EMBL" id="GJD57448.1"/>
    </source>
</evidence>
<evidence type="ECO:0000256" key="1">
    <source>
        <dbReference type="SAM" id="SignalP"/>
    </source>
</evidence>
<evidence type="ECO:0000313" key="3">
    <source>
        <dbReference type="EMBL" id="VUF11256.1"/>
    </source>
</evidence>
<keyword evidence="5" id="KW-1185">Reference proteome</keyword>
<accession>A0A564FU12</accession>
<dbReference type="AlphaFoldDB" id="A0A564FU12"/>